<gene>
    <name evidence="1" type="ORF">H0235_010277</name>
</gene>
<evidence type="ECO:0000313" key="2">
    <source>
        <dbReference type="Proteomes" id="UP000600918"/>
    </source>
</evidence>
<sequence>MFSGTCRLTKLWSFSKTSDPRNPMVYLRNNLVSCKTRATTERRLTSNRFSMDTNNVGLDRFGPIVDSPLSVDLSGSAGTVNIFLKIYP</sequence>
<dbReference type="EMBL" id="JACSDY010000009">
    <property type="protein sequence ID" value="KAF7419980.1"/>
    <property type="molecule type" value="Genomic_DNA"/>
</dbReference>
<dbReference type="Proteomes" id="UP000600918">
    <property type="component" value="Unassembled WGS sequence"/>
</dbReference>
<name>A0A834NWS2_VESPE</name>
<organism evidence="1 2">
    <name type="scientific">Vespula pensylvanica</name>
    <name type="common">Western yellow jacket</name>
    <name type="synonym">Wasp</name>
    <dbReference type="NCBI Taxonomy" id="30213"/>
    <lineage>
        <taxon>Eukaryota</taxon>
        <taxon>Metazoa</taxon>
        <taxon>Ecdysozoa</taxon>
        <taxon>Arthropoda</taxon>
        <taxon>Hexapoda</taxon>
        <taxon>Insecta</taxon>
        <taxon>Pterygota</taxon>
        <taxon>Neoptera</taxon>
        <taxon>Endopterygota</taxon>
        <taxon>Hymenoptera</taxon>
        <taxon>Apocrita</taxon>
        <taxon>Aculeata</taxon>
        <taxon>Vespoidea</taxon>
        <taxon>Vespidae</taxon>
        <taxon>Vespinae</taxon>
        <taxon>Vespula</taxon>
    </lineage>
</organism>
<protein>
    <submittedName>
        <fullName evidence="1">Uncharacterized protein</fullName>
    </submittedName>
</protein>
<evidence type="ECO:0000313" key="1">
    <source>
        <dbReference type="EMBL" id="KAF7419980.1"/>
    </source>
</evidence>
<comment type="caution">
    <text evidence="1">The sequence shown here is derived from an EMBL/GenBank/DDBJ whole genome shotgun (WGS) entry which is preliminary data.</text>
</comment>
<dbReference type="AlphaFoldDB" id="A0A834NWS2"/>
<keyword evidence="2" id="KW-1185">Reference proteome</keyword>
<reference evidence="1" key="1">
    <citation type="journal article" date="2020" name="G3 (Bethesda)">
        <title>High-Quality Assemblies for Three Invasive Social Wasps from the &lt;i&gt;Vespula&lt;/i&gt; Genus.</title>
        <authorList>
            <person name="Harrop T.W.R."/>
            <person name="Guhlin J."/>
            <person name="McLaughlin G.M."/>
            <person name="Permina E."/>
            <person name="Stockwell P."/>
            <person name="Gilligan J."/>
            <person name="Le Lec M.F."/>
            <person name="Gruber M.A.M."/>
            <person name="Quinn O."/>
            <person name="Lovegrove M."/>
            <person name="Duncan E.J."/>
            <person name="Remnant E.J."/>
            <person name="Van Eeckhoven J."/>
            <person name="Graham B."/>
            <person name="Knapp R.A."/>
            <person name="Langford K.W."/>
            <person name="Kronenberg Z."/>
            <person name="Press M.O."/>
            <person name="Eacker S.M."/>
            <person name="Wilson-Rankin E.E."/>
            <person name="Purcell J."/>
            <person name="Lester P.J."/>
            <person name="Dearden P.K."/>
        </authorList>
    </citation>
    <scope>NUCLEOTIDE SEQUENCE</scope>
    <source>
        <strain evidence="1">Volc-1</strain>
    </source>
</reference>
<accession>A0A834NWS2</accession>
<proteinExistence type="predicted"/>